<name>A0A9P7YG00_9HELO</name>
<dbReference type="EMBL" id="MU251524">
    <property type="protein sequence ID" value="KAG9232915.1"/>
    <property type="molecule type" value="Genomic_DNA"/>
</dbReference>
<keyword evidence="4 9" id="KW-0812">Transmembrane</keyword>
<gene>
    <name evidence="11" type="ORF">BJ875DRAFT_379709</name>
</gene>
<organism evidence="11 12">
    <name type="scientific">Amylocarpus encephaloides</name>
    <dbReference type="NCBI Taxonomy" id="45428"/>
    <lineage>
        <taxon>Eukaryota</taxon>
        <taxon>Fungi</taxon>
        <taxon>Dikarya</taxon>
        <taxon>Ascomycota</taxon>
        <taxon>Pezizomycotina</taxon>
        <taxon>Leotiomycetes</taxon>
        <taxon>Helotiales</taxon>
        <taxon>Helotiales incertae sedis</taxon>
        <taxon>Amylocarpus</taxon>
    </lineage>
</organism>
<evidence type="ECO:0000256" key="8">
    <source>
        <dbReference type="ARBA" id="ARBA00023136"/>
    </source>
</evidence>
<evidence type="ECO:0000313" key="11">
    <source>
        <dbReference type="EMBL" id="KAG9232915.1"/>
    </source>
</evidence>
<dbReference type="GO" id="GO:0016020">
    <property type="term" value="C:membrane"/>
    <property type="evidence" value="ECO:0007669"/>
    <property type="project" value="UniProtKB-SubCell"/>
</dbReference>
<evidence type="ECO:0000256" key="4">
    <source>
        <dbReference type="ARBA" id="ARBA00022692"/>
    </source>
</evidence>
<feature type="repeat" description="Solcar" evidence="9">
    <location>
        <begin position="104"/>
        <end position="198"/>
    </location>
</feature>
<dbReference type="Proteomes" id="UP000824998">
    <property type="component" value="Unassembled WGS sequence"/>
</dbReference>
<sequence length="343" mass="36728">MSNTHTDILLAGAIAAFTIDLLVYPLDTVKTRFQSPGYKKIYYDASKNAINRRLLFSGLYQGVGSVILITIPSSGAFFTTYEAVKSGLTKVNPILSGSTSPLVPQPIIHSVASSTAELIACFILTPAEVLKQNAQMVRNPARNSPTGSSTIFQPAVTLHALRRFKKPSQLWTGYTTLAARNLPFTAMQFPVFEHLKSSMKEYRKAHGTFTRSLGESALITSISAGSAGSVAAIITTPVDVVKTRIMLSAAGEGSEKKAKEAAESFQNQEQWLKKLANEKGGAKKGGLVVAREVLNESGIKGLFRGGTLRAAWTALGSGLYLGVYGTGRGWLGERREGGIEGEP</sequence>
<dbReference type="Gene3D" id="1.50.40.10">
    <property type="entry name" value="Mitochondrial carrier domain"/>
    <property type="match status" value="2"/>
</dbReference>
<protein>
    <submittedName>
        <fullName evidence="11">Mitochondrial carrier protein-like protein</fullName>
    </submittedName>
</protein>
<dbReference type="AlphaFoldDB" id="A0A9P7YG00"/>
<keyword evidence="6" id="KW-0999">Mitochondrion inner membrane</keyword>
<evidence type="ECO:0000256" key="6">
    <source>
        <dbReference type="ARBA" id="ARBA00022792"/>
    </source>
</evidence>
<dbReference type="SUPFAM" id="SSF103506">
    <property type="entry name" value="Mitochondrial carrier"/>
    <property type="match status" value="1"/>
</dbReference>
<evidence type="ECO:0000256" key="5">
    <source>
        <dbReference type="ARBA" id="ARBA00022737"/>
    </source>
</evidence>
<evidence type="ECO:0000256" key="2">
    <source>
        <dbReference type="ARBA" id="ARBA00006375"/>
    </source>
</evidence>
<comment type="caution">
    <text evidence="11">The sequence shown here is derived from an EMBL/GenBank/DDBJ whole genome shotgun (WGS) entry which is preliminary data.</text>
</comment>
<dbReference type="PANTHER" id="PTHR45667">
    <property type="entry name" value="S-ADENOSYLMETHIONINE MITOCHONDRIAL CARRIER PROTEIN"/>
    <property type="match status" value="1"/>
</dbReference>
<feature type="repeat" description="Solcar" evidence="9">
    <location>
        <begin position="215"/>
        <end position="330"/>
    </location>
</feature>
<dbReference type="OrthoDB" id="250329at2759"/>
<keyword evidence="12" id="KW-1185">Reference proteome</keyword>
<feature type="repeat" description="Solcar" evidence="9">
    <location>
        <begin position="3"/>
        <end position="87"/>
    </location>
</feature>
<evidence type="ECO:0000313" key="12">
    <source>
        <dbReference type="Proteomes" id="UP000824998"/>
    </source>
</evidence>
<keyword evidence="5" id="KW-0677">Repeat</keyword>
<keyword evidence="8 9" id="KW-0472">Membrane</keyword>
<keyword evidence="3 10" id="KW-0813">Transport</keyword>
<comment type="subcellular location">
    <subcellularLocation>
        <location evidence="1">Membrane</location>
        <topology evidence="1">Multi-pass membrane protein</topology>
    </subcellularLocation>
</comment>
<evidence type="ECO:0000256" key="10">
    <source>
        <dbReference type="RuleBase" id="RU000488"/>
    </source>
</evidence>
<dbReference type="InterPro" id="IPR023395">
    <property type="entry name" value="MCP_dom_sf"/>
</dbReference>
<evidence type="ECO:0000256" key="1">
    <source>
        <dbReference type="ARBA" id="ARBA00004141"/>
    </source>
</evidence>
<dbReference type="PROSITE" id="PS50920">
    <property type="entry name" value="SOLCAR"/>
    <property type="match status" value="3"/>
</dbReference>
<evidence type="ECO:0000256" key="3">
    <source>
        <dbReference type="ARBA" id="ARBA00022448"/>
    </source>
</evidence>
<comment type="similarity">
    <text evidence="2 10">Belongs to the mitochondrial carrier (TC 2.A.29) family.</text>
</comment>
<keyword evidence="7" id="KW-1133">Transmembrane helix</keyword>
<proteinExistence type="inferred from homology"/>
<dbReference type="Pfam" id="PF00153">
    <property type="entry name" value="Mito_carr"/>
    <property type="match status" value="3"/>
</dbReference>
<reference evidence="11" key="1">
    <citation type="journal article" date="2021" name="IMA Fungus">
        <title>Genomic characterization of three marine fungi, including Emericellopsis atlantica sp. nov. with signatures of a generalist lifestyle and marine biomass degradation.</title>
        <authorList>
            <person name="Hagestad O.C."/>
            <person name="Hou L."/>
            <person name="Andersen J.H."/>
            <person name="Hansen E.H."/>
            <person name="Altermark B."/>
            <person name="Li C."/>
            <person name="Kuhnert E."/>
            <person name="Cox R.J."/>
            <person name="Crous P.W."/>
            <person name="Spatafora J.W."/>
            <person name="Lail K."/>
            <person name="Amirebrahimi M."/>
            <person name="Lipzen A."/>
            <person name="Pangilinan J."/>
            <person name="Andreopoulos W."/>
            <person name="Hayes R.D."/>
            <person name="Ng V."/>
            <person name="Grigoriev I.V."/>
            <person name="Jackson S.A."/>
            <person name="Sutton T.D.S."/>
            <person name="Dobson A.D.W."/>
            <person name="Rama T."/>
        </authorList>
    </citation>
    <scope>NUCLEOTIDE SEQUENCE</scope>
    <source>
        <strain evidence="11">TRa018bII</strain>
    </source>
</reference>
<keyword evidence="6" id="KW-0496">Mitochondrion</keyword>
<dbReference type="InterPro" id="IPR018108">
    <property type="entry name" value="MCP_transmembrane"/>
</dbReference>
<evidence type="ECO:0000256" key="9">
    <source>
        <dbReference type="PROSITE-ProRule" id="PRU00282"/>
    </source>
</evidence>
<accession>A0A9P7YG00</accession>
<evidence type="ECO:0000256" key="7">
    <source>
        <dbReference type="ARBA" id="ARBA00022989"/>
    </source>
</evidence>